<keyword evidence="4" id="KW-0444">Lipid biosynthesis</keyword>
<keyword evidence="2 4" id="KW-0808">Transferase</keyword>
<feature type="transmembrane region" description="Helical" evidence="5">
    <location>
        <begin position="6"/>
        <end position="30"/>
    </location>
</feature>
<dbReference type="EC" id="2.3.1.51" evidence="4"/>
<keyword evidence="4" id="KW-0443">Lipid metabolism</keyword>
<keyword evidence="5" id="KW-0472">Membrane</keyword>
<comment type="catalytic activity">
    <reaction evidence="4">
        <text>a 1-acyl-sn-glycero-3-phosphate + an acyl-CoA = a 1,2-diacyl-sn-glycero-3-phosphate + CoA</text>
        <dbReference type="Rhea" id="RHEA:19709"/>
        <dbReference type="ChEBI" id="CHEBI:57287"/>
        <dbReference type="ChEBI" id="CHEBI:57970"/>
        <dbReference type="ChEBI" id="CHEBI:58342"/>
        <dbReference type="ChEBI" id="CHEBI:58608"/>
        <dbReference type="EC" id="2.3.1.51"/>
    </reaction>
</comment>
<comment type="domain">
    <text evidence="4">The HXXXXD motif is essential for acyltransferase activity and may constitute the binding site for the phosphate moiety of the glycerol-3-phosphate.</text>
</comment>
<dbReference type="AlphaFoldDB" id="A0A1F4TK64"/>
<dbReference type="Pfam" id="PF01553">
    <property type="entry name" value="Acyltransferase"/>
    <property type="match status" value="1"/>
</dbReference>
<dbReference type="GO" id="GO:0003841">
    <property type="term" value="F:1-acylglycerol-3-phosphate O-acyltransferase activity"/>
    <property type="evidence" value="ECO:0007669"/>
    <property type="project" value="UniProtKB-UniRule"/>
</dbReference>
<evidence type="ECO:0000256" key="4">
    <source>
        <dbReference type="RuleBase" id="RU361267"/>
    </source>
</evidence>
<feature type="domain" description="Phospholipid/glycerol acyltransferase" evidence="6">
    <location>
        <begin position="73"/>
        <end position="187"/>
    </location>
</feature>
<keyword evidence="4" id="KW-1208">Phospholipid metabolism</keyword>
<dbReference type="EMBL" id="MEUI01000040">
    <property type="protein sequence ID" value="OGC33115.1"/>
    <property type="molecule type" value="Genomic_DNA"/>
</dbReference>
<organism evidence="7 8">
    <name type="scientific">candidate division WOR-1 bacterium RIFOXYC2_FULL_41_25</name>
    <dbReference type="NCBI Taxonomy" id="1802586"/>
    <lineage>
        <taxon>Bacteria</taxon>
        <taxon>Bacillati</taxon>
        <taxon>Saganbacteria</taxon>
    </lineage>
</organism>
<evidence type="ECO:0000256" key="3">
    <source>
        <dbReference type="ARBA" id="ARBA00023315"/>
    </source>
</evidence>
<dbReference type="SMART" id="SM00563">
    <property type="entry name" value="PlsC"/>
    <property type="match status" value="1"/>
</dbReference>
<accession>A0A1F4TK64</accession>
<dbReference type="SUPFAM" id="SSF69593">
    <property type="entry name" value="Glycerol-3-phosphate (1)-acyltransferase"/>
    <property type="match status" value="1"/>
</dbReference>
<name>A0A1F4TK64_UNCSA</name>
<evidence type="ECO:0000256" key="2">
    <source>
        <dbReference type="ARBA" id="ARBA00022679"/>
    </source>
</evidence>
<keyword evidence="3 4" id="KW-0012">Acyltransferase</keyword>
<dbReference type="InterPro" id="IPR004552">
    <property type="entry name" value="AGP_acyltrans"/>
</dbReference>
<protein>
    <recommendedName>
        <fullName evidence="4">1-acyl-sn-glycerol-3-phosphate acyltransferase</fullName>
        <ecNumber evidence="4">2.3.1.51</ecNumber>
    </recommendedName>
</protein>
<keyword evidence="5" id="KW-1133">Transmembrane helix</keyword>
<reference evidence="7 8" key="1">
    <citation type="journal article" date="2016" name="Nat. Commun.">
        <title>Thousands of microbial genomes shed light on interconnected biogeochemical processes in an aquifer system.</title>
        <authorList>
            <person name="Anantharaman K."/>
            <person name="Brown C.T."/>
            <person name="Hug L.A."/>
            <person name="Sharon I."/>
            <person name="Castelle C.J."/>
            <person name="Probst A.J."/>
            <person name="Thomas B.C."/>
            <person name="Singh A."/>
            <person name="Wilkins M.J."/>
            <person name="Karaoz U."/>
            <person name="Brodie E.L."/>
            <person name="Williams K.H."/>
            <person name="Hubbard S.S."/>
            <person name="Banfield J.F."/>
        </authorList>
    </citation>
    <scope>NUCLEOTIDE SEQUENCE [LARGE SCALE GENOMIC DNA]</scope>
</reference>
<dbReference type="Proteomes" id="UP000177309">
    <property type="component" value="Unassembled WGS sequence"/>
</dbReference>
<dbReference type="InterPro" id="IPR002123">
    <property type="entry name" value="Plipid/glycerol_acylTrfase"/>
</dbReference>
<dbReference type="CDD" id="cd07989">
    <property type="entry name" value="LPLAT_AGPAT-like"/>
    <property type="match status" value="1"/>
</dbReference>
<comment type="similarity">
    <text evidence="1 4">Belongs to the 1-acyl-sn-glycerol-3-phosphate acyltransferase family.</text>
</comment>
<evidence type="ECO:0000256" key="5">
    <source>
        <dbReference type="SAM" id="Phobius"/>
    </source>
</evidence>
<keyword evidence="5" id="KW-0812">Transmembrane</keyword>
<evidence type="ECO:0000313" key="8">
    <source>
        <dbReference type="Proteomes" id="UP000177309"/>
    </source>
</evidence>
<proteinExistence type="inferred from homology"/>
<evidence type="ECO:0000259" key="6">
    <source>
        <dbReference type="SMART" id="SM00563"/>
    </source>
</evidence>
<dbReference type="PANTHER" id="PTHR10434">
    <property type="entry name" value="1-ACYL-SN-GLYCEROL-3-PHOSPHATE ACYLTRANSFERASE"/>
    <property type="match status" value="1"/>
</dbReference>
<dbReference type="GO" id="GO:0006654">
    <property type="term" value="P:phosphatidic acid biosynthetic process"/>
    <property type="evidence" value="ECO:0007669"/>
    <property type="project" value="TreeGrafter"/>
</dbReference>
<comment type="caution">
    <text evidence="7">The sequence shown here is derived from an EMBL/GenBank/DDBJ whole genome shotgun (WGS) entry which is preliminary data.</text>
</comment>
<evidence type="ECO:0000313" key="7">
    <source>
        <dbReference type="EMBL" id="OGC33115.1"/>
    </source>
</evidence>
<dbReference type="GO" id="GO:0016020">
    <property type="term" value="C:membrane"/>
    <property type="evidence" value="ECO:0007669"/>
    <property type="project" value="InterPro"/>
</dbReference>
<keyword evidence="4" id="KW-0594">Phospholipid biosynthesis</keyword>
<dbReference type="NCBIfam" id="TIGR00530">
    <property type="entry name" value="AGP_acyltrn"/>
    <property type="match status" value="1"/>
</dbReference>
<gene>
    <name evidence="7" type="ORF">A2462_08735</name>
</gene>
<dbReference type="PANTHER" id="PTHR10434:SF11">
    <property type="entry name" value="1-ACYL-SN-GLYCEROL-3-PHOSPHATE ACYLTRANSFERASE"/>
    <property type="match status" value="1"/>
</dbReference>
<evidence type="ECO:0000256" key="1">
    <source>
        <dbReference type="ARBA" id="ARBA00008655"/>
    </source>
</evidence>
<sequence length="234" mass="25920">MIVRIFHTVFFYVVTILSFLIGSSLALLYLPLSKTKTKPFQIAAHHWARFLAFFSGIKVTVSGLENIPKDKALIIVSNHQGAADILLLLACLPVLFKFAIKKELFGLPAFGWYLKRAGYFSVDRKVVLSAYRTVEQITEILKEGGNVLIFPEGTRSKTGELGRFKRGSLLAALKSGAPIVPIAISGSFNIMPRGTFLIHPHPVKLTVGKPIYIASEEDYDNKVGEVRDSIARML</sequence>